<dbReference type="PROSITE" id="PS50113">
    <property type="entry name" value="PAC"/>
    <property type="match status" value="1"/>
</dbReference>
<dbReference type="InterPro" id="IPR003593">
    <property type="entry name" value="AAA+_ATPase"/>
</dbReference>
<dbReference type="Gene3D" id="3.30.450.20">
    <property type="entry name" value="PAS domain"/>
    <property type="match status" value="2"/>
</dbReference>
<dbReference type="Gene3D" id="3.30.450.40">
    <property type="match status" value="1"/>
</dbReference>
<evidence type="ECO:0000259" key="9">
    <source>
        <dbReference type="PROSITE" id="PS50112"/>
    </source>
</evidence>
<dbReference type="PROSITE" id="PS50112">
    <property type="entry name" value="PAS"/>
    <property type="match status" value="2"/>
</dbReference>
<comment type="caution">
    <text evidence="11">The sequence shown here is derived from an EMBL/GenBank/DDBJ whole genome shotgun (WGS) entry which is preliminary data.</text>
</comment>
<dbReference type="NCBIfam" id="TIGR00229">
    <property type="entry name" value="sensory_box"/>
    <property type="match status" value="2"/>
</dbReference>
<dbReference type="Gene3D" id="1.10.10.60">
    <property type="entry name" value="Homeodomain-like"/>
    <property type="match status" value="1"/>
</dbReference>
<dbReference type="Pfam" id="PF02954">
    <property type="entry name" value="HTH_8"/>
    <property type="match status" value="1"/>
</dbReference>
<dbReference type="InterPro" id="IPR058031">
    <property type="entry name" value="AAA_lid_NorR"/>
</dbReference>
<feature type="coiled-coil region" evidence="7">
    <location>
        <begin position="430"/>
        <end position="475"/>
    </location>
</feature>
<keyword evidence="3" id="KW-0805">Transcription regulation</keyword>
<dbReference type="EMBL" id="JAZHOU010000005">
    <property type="protein sequence ID" value="MEF3080096.1"/>
    <property type="molecule type" value="Genomic_DNA"/>
</dbReference>
<keyword evidence="12" id="KW-1185">Reference proteome</keyword>
<dbReference type="CDD" id="cd00009">
    <property type="entry name" value="AAA"/>
    <property type="match status" value="1"/>
</dbReference>
<dbReference type="SUPFAM" id="SSF55785">
    <property type="entry name" value="PYP-like sensor domain (PAS domain)"/>
    <property type="match status" value="2"/>
</dbReference>
<feature type="domain" description="PAS" evidence="9">
    <location>
        <begin position="40"/>
        <end position="67"/>
    </location>
</feature>
<feature type="domain" description="PAC" evidence="10">
    <location>
        <begin position="215"/>
        <end position="267"/>
    </location>
</feature>
<dbReference type="Gene3D" id="1.10.8.60">
    <property type="match status" value="1"/>
</dbReference>
<dbReference type="InterPro" id="IPR002078">
    <property type="entry name" value="Sigma_54_int"/>
</dbReference>
<feature type="domain" description="PAS" evidence="9">
    <location>
        <begin position="149"/>
        <end position="213"/>
    </location>
</feature>
<gene>
    <name evidence="11" type="ORF">V1468_13860</name>
</gene>
<dbReference type="InterPro" id="IPR003018">
    <property type="entry name" value="GAF"/>
</dbReference>
<dbReference type="Pfam" id="PF00158">
    <property type="entry name" value="Sigma54_activat"/>
    <property type="match status" value="1"/>
</dbReference>
<dbReference type="InterPro" id="IPR002197">
    <property type="entry name" value="HTH_Fis"/>
</dbReference>
<keyword evidence="6" id="KW-0804">Transcription</keyword>
<keyword evidence="2" id="KW-0067">ATP-binding</keyword>
<keyword evidence="5" id="KW-0010">Activator</keyword>
<protein>
    <submittedName>
        <fullName evidence="11">Sigma 54-interacting transcriptional regulator</fullName>
    </submittedName>
</protein>
<dbReference type="PROSITE" id="PS00688">
    <property type="entry name" value="SIGMA54_INTERACT_3"/>
    <property type="match status" value="1"/>
</dbReference>
<dbReference type="InterPro" id="IPR025944">
    <property type="entry name" value="Sigma_54_int_dom_CS"/>
</dbReference>
<dbReference type="Pfam" id="PF25601">
    <property type="entry name" value="AAA_lid_14"/>
    <property type="match status" value="1"/>
</dbReference>
<dbReference type="InterPro" id="IPR001610">
    <property type="entry name" value="PAC"/>
</dbReference>
<sequence length="790" mass="90425">MKGLKKNELPKAEIHLDKGDSYLEIFYSSPAANVLSEFDSGKIIAVNESWENFAGFKRDEVIGKTSVELNIVTQSYLEELYTSLNESDLLKSHKIQIRRKSGEKAFGLATFQLLEQDDNSVILSSIVDITDLVKTNRELKLVTKFSDCLLASVYEAVFILDKFGTCVRVNRAFTKLTGYTENDILGEKAPFPHWPPEEYENIQNYISNYLKGKFTRGQLTFKRANGERFEVLLTTTEILNEKNELMGYVSTAVDISQQVRFQNSLIEKSHKANEKKNSIINLLNLKDKNFDEFLKNVTLISSKVLKVQRVSVWRFNKDLTKIECLVAYQAEGDKFLNHAEMKIDNYPNYFTELYKNKIVKVDDVDNNKAINEEFKENYLNKYNIKSMLDAYIIGINEPFGVLCFEEVGNVRIWTSEEEQFVTTIASVISLALENSKRKKIQNELERTNKKLKSTISELNELKKGLEQQNTYLREEIDLVFNYEDMVYGSALFSNVLTDVERVANTNATVLLCGETGTGKELVARAIHNISDRADKPLIKVNCAAIPKELIESELFGHKKGSFTGAFSDKEGKFQLADGGTLFLDEIGELPIDMQPKLLRAIQEFEIEPIGSSEVKKVDIRIIAATNRDLQKDVEDNRFRQDLYYRLHVFPVNIPPLRDRPEDIPILIEHFVNKFCKKYGKNIELISQETRQALYNYEWPGNIRELENLIERAVILSNDNSLYVPGFINGEDETPIDLTVLSLNEVQKMHIKQTLEKFKWKIDGSNGAAQALDIKPSTLRDRMKKLGIAKV</sequence>
<evidence type="ECO:0000256" key="5">
    <source>
        <dbReference type="ARBA" id="ARBA00023159"/>
    </source>
</evidence>
<dbReference type="InterPro" id="IPR027417">
    <property type="entry name" value="P-loop_NTPase"/>
</dbReference>
<dbReference type="InterPro" id="IPR000700">
    <property type="entry name" value="PAS-assoc_C"/>
</dbReference>
<name>A0ABU7W7Z8_9FLAO</name>
<dbReference type="SMART" id="SM00382">
    <property type="entry name" value="AAA"/>
    <property type="match status" value="1"/>
</dbReference>
<reference evidence="11 12" key="1">
    <citation type="submission" date="2024-02" db="EMBL/GenBank/DDBJ databases">
        <title>Winogradskyella poriferorum JCM 12885.</title>
        <authorList>
            <person name="Zhang D.-F."/>
            <person name="Fu Z.-Y."/>
        </authorList>
    </citation>
    <scope>NUCLEOTIDE SEQUENCE [LARGE SCALE GENOMIC DNA]</scope>
    <source>
        <strain evidence="11 12">JCM 12885</strain>
    </source>
</reference>
<dbReference type="RefSeq" id="WP_331810822.1">
    <property type="nucleotide sequence ID" value="NZ_JAZHOU010000005.1"/>
</dbReference>
<dbReference type="InterPro" id="IPR029016">
    <property type="entry name" value="GAF-like_dom_sf"/>
</dbReference>
<proteinExistence type="predicted"/>
<dbReference type="PANTHER" id="PTHR32071:SF117">
    <property type="entry name" value="PTS-DEPENDENT DIHYDROXYACETONE KINASE OPERON REGULATORY PROTEIN-RELATED"/>
    <property type="match status" value="1"/>
</dbReference>
<keyword evidence="7" id="KW-0175">Coiled coil</keyword>
<dbReference type="SUPFAM" id="SSF52540">
    <property type="entry name" value="P-loop containing nucleoside triphosphate hydrolases"/>
    <property type="match status" value="1"/>
</dbReference>
<dbReference type="SUPFAM" id="SSF55781">
    <property type="entry name" value="GAF domain-like"/>
    <property type="match status" value="1"/>
</dbReference>
<evidence type="ECO:0000256" key="6">
    <source>
        <dbReference type="ARBA" id="ARBA00023163"/>
    </source>
</evidence>
<dbReference type="Proteomes" id="UP001356704">
    <property type="component" value="Unassembled WGS sequence"/>
</dbReference>
<dbReference type="PROSITE" id="PS00675">
    <property type="entry name" value="SIGMA54_INTERACT_1"/>
    <property type="match status" value="1"/>
</dbReference>
<dbReference type="SMART" id="SM00065">
    <property type="entry name" value="GAF"/>
    <property type="match status" value="1"/>
</dbReference>
<keyword evidence="4" id="KW-0238">DNA-binding</keyword>
<dbReference type="InterPro" id="IPR000014">
    <property type="entry name" value="PAS"/>
</dbReference>
<evidence type="ECO:0000256" key="4">
    <source>
        <dbReference type="ARBA" id="ARBA00023125"/>
    </source>
</evidence>
<feature type="domain" description="Sigma-54 factor interaction" evidence="8">
    <location>
        <begin position="485"/>
        <end position="714"/>
    </location>
</feature>
<dbReference type="InterPro" id="IPR025662">
    <property type="entry name" value="Sigma_54_int_dom_ATP-bd_1"/>
</dbReference>
<dbReference type="InterPro" id="IPR025943">
    <property type="entry name" value="Sigma_54_int_dom_ATP-bd_2"/>
</dbReference>
<evidence type="ECO:0000313" key="12">
    <source>
        <dbReference type="Proteomes" id="UP001356704"/>
    </source>
</evidence>
<evidence type="ECO:0000259" key="10">
    <source>
        <dbReference type="PROSITE" id="PS50113"/>
    </source>
</evidence>
<dbReference type="InterPro" id="IPR035965">
    <property type="entry name" value="PAS-like_dom_sf"/>
</dbReference>
<dbReference type="InterPro" id="IPR009057">
    <property type="entry name" value="Homeodomain-like_sf"/>
</dbReference>
<evidence type="ECO:0000256" key="2">
    <source>
        <dbReference type="ARBA" id="ARBA00022840"/>
    </source>
</evidence>
<dbReference type="SUPFAM" id="SSF46689">
    <property type="entry name" value="Homeodomain-like"/>
    <property type="match status" value="1"/>
</dbReference>
<evidence type="ECO:0000256" key="3">
    <source>
        <dbReference type="ARBA" id="ARBA00023015"/>
    </source>
</evidence>
<dbReference type="Pfam" id="PF13426">
    <property type="entry name" value="PAS_9"/>
    <property type="match status" value="2"/>
</dbReference>
<evidence type="ECO:0000256" key="7">
    <source>
        <dbReference type="SAM" id="Coils"/>
    </source>
</evidence>
<dbReference type="Pfam" id="PF01590">
    <property type="entry name" value="GAF"/>
    <property type="match status" value="1"/>
</dbReference>
<evidence type="ECO:0000313" key="11">
    <source>
        <dbReference type="EMBL" id="MEF3080096.1"/>
    </source>
</evidence>
<dbReference type="Gene3D" id="3.40.50.300">
    <property type="entry name" value="P-loop containing nucleotide triphosphate hydrolases"/>
    <property type="match status" value="1"/>
</dbReference>
<dbReference type="PROSITE" id="PS00676">
    <property type="entry name" value="SIGMA54_INTERACT_2"/>
    <property type="match status" value="1"/>
</dbReference>
<keyword evidence="1" id="KW-0547">Nucleotide-binding</keyword>
<evidence type="ECO:0000256" key="1">
    <source>
        <dbReference type="ARBA" id="ARBA00022741"/>
    </source>
</evidence>
<evidence type="ECO:0000259" key="8">
    <source>
        <dbReference type="PROSITE" id="PS50045"/>
    </source>
</evidence>
<dbReference type="CDD" id="cd00130">
    <property type="entry name" value="PAS"/>
    <property type="match status" value="2"/>
</dbReference>
<dbReference type="SMART" id="SM00091">
    <property type="entry name" value="PAS"/>
    <property type="match status" value="2"/>
</dbReference>
<organism evidence="11 12">
    <name type="scientific">Winogradskyella poriferorum</name>
    <dbReference type="NCBI Taxonomy" id="307627"/>
    <lineage>
        <taxon>Bacteria</taxon>
        <taxon>Pseudomonadati</taxon>
        <taxon>Bacteroidota</taxon>
        <taxon>Flavobacteriia</taxon>
        <taxon>Flavobacteriales</taxon>
        <taxon>Flavobacteriaceae</taxon>
        <taxon>Winogradskyella</taxon>
    </lineage>
</organism>
<dbReference type="PROSITE" id="PS50045">
    <property type="entry name" value="SIGMA54_INTERACT_4"/>
    <property type="match status" value="1"/>
</dbReference>
<dbReference type="SMART" id="SM00086">
    <property type="entry name" value="PAC"/>
    <property type="match status" value="2"/>
</dbReference>
<accession>A0ABU7W7Z8</accession>
<dbReference type="PANTHER" id="PTHR32071">
    <property type="entry name" value="TRANSCRIPTIONAL REGULATORY PROTEIN"/>
    <property type="match status" value="1"/>
</dbReference>